<evidence type="ECO:0000313" key="2">
    <source>
        <dbReference type="EMBL" id="OWP07590.1"/>
    </source>
</evidence>
<dbReference type="EMBL" id="MZNU01000003">
    <property type="protein sequence ID" value="OWP07590.1"/>
    <property type="molecule type" value="Genomic_DNA"/>
</dbReference>
<protein>
    <submittedName>
        <fullName evidence="2">Uncharacterized protein</fullName>
    </submittedName>
</protein>
<proteinExistence type="predicted"/>
<gene>
    <name evidence="2" type="ORF">B2J93_9042</name>
</gene>
<reference evidence="2 3" key="1">
    <citation type="submission" date="2017-04" db="EMBL/GenBank/DDBJ databases">
        <title>Draft genome sequence of Marssonina coronaria NL1: causal agent of apple blotch.</title>
        <authorList>
            <person name="Cheng Q."/>
        </authorList>
    </citation>
    <scope>NUCLEOTIDE SEQUENCE [LARGE SCALE GENOMIC DNA]</scope>
    <source>
        <strain evidence="2 3">NL1</strain>
    </source>
</reference>
<accession>A0A218ZIV5</accession>
<evidence type="ECO:0000256" key="1">
    <source>
        <dbReference type="SAM" id="MobiDB-lite"/>
    </source>
</evidence>
<feature type="region of interest" description="Disordered" evidence="1">
    <location>
        <begin position="76"/>
        <end position="223"/>
    </location>
</feature>
<feature type="region of interest" description="Disordered" evidence="1">
    <location>
        <begin position="1"/>
        <end position="35"/>
    </location>
</feature>
<organism evidence="2 3">
    <name type="scientific">Diplocarpon coronariae</name>
    <dbReference type="NCBI Taxonomy" id="2795749"/>
    <lineage>
        <taxon>Eukaryota</taxon>
        <taxon>Fungi</taxon>
        <taxon>Dikarya</taxon>
        <taxon>Ascomycota</taxon>
        <taxon>Pezizomycotina</taxon>
        <taxon>Leotiomycetes</taxon>
        <taxon>Helotiales</taxon>
        <taxon>Drepanopezizaceae</taxon>
        <taxon>Diplocarpon</taxon>
    </lineage>
</organism>
<keyword evidence="3" id="KW-1185">Reference proteome</keyword>
<dbReference type="AlphaFoldDB" id="A0A218ZIV5"/>
<dbReference type="InParanoid" id="A0A218ZIV5"/>
<name>A0A218ZIV5_9HELO</name>
<dbReference type="Proteomes" id="UP000242519">
    <property type="component" value="Unassembled WGS sequence"/>
</dbReference>
<sequence length="223" mass="23857">MSAVHVRWLEGSGAESSRHPTLRRVVPRSRAEAPAGDADWPGRLAFRVSRFASGPGRIGIWKHAYVALHGVARRGAGAVPARPRGPSRRWPEEAASSPQHTSGPGEVEELVSRAVTGDEPLAPTSRLEGPRSVKGPSRLWGTLSIRGRLATPGHPAEKVLRRGSAVGVSRPGPRTEGLDARDGPTARAGSCRTAAPRTETRLRRQVGSGERFILSPPRLRNGE</sequence>
<evidence type="ECO:0000313" key="3">
    <source>
        <dbReference type="Proteomes" id="UP000242519"/>
    </source>
</evidence>
<comment type="caution">
    <text evidence="2">The sequence shown here is derived from an EMBL/GenBank/DDBJ whole genome shotgun (WGS) entry which is preliminary data.</text>
</comment>